<keyword evidence="2" id="KW-1185">Reference proteome</keyword>
<organism evidence="1 2">
    <name type="scientific">Podospora australis</name>
    <dbReference type="NCBI Taxonomy" id="1536484"/>
    <lineage>
        <taxon>Eukaryota</taxon>
        <taxon>Fungi</taxon>
        <taxon>Dikarya</taxon>
        <taxon>Ascomycota</taxon>
        <taxon>Pezizomycotina</taxon>
        <taxon>Sordariomycetes</taxon>
        <taxon>Sordariomycetidae</taxon>
        <taxon>Sordariales</taxon>
        <taxon>Podosporaceae</taxon>
        <taxon>Podospora</taxon>
    </lineage>
</organism>
<protein>
    <submittedName>
        <fullName evidence="1">Uncharacterized protein</fullName>
    </submittedName>
</protein>
<evidence type="ECO:0000313" key="2">
    <source>
        <dbReference type="Proteomes" id="UP001302126"/>
    </source>
</evidence>
<reference evidence="1" key="2">
    <citation type="submission" date="2023-05" db="EMBL/GenBank/DDBJ databases">
        <authorList>
            <consortium name="Lawrence Berkeley National Laboratory"/>
            <person name="Steindorff A."/>
            <person name="Hensen N."/>
            <person name="Bonometti L."/>
            <person name="Westerberg I."/>
            <person name="Brannstrom I.O."/>
            <person name="Guillou S."/>
            <person name="Cros-Aarteil S."/>
            <person name="Calhoun S."/>
            <person name="Haridas S."/>
            <person name="Kuo A."/>
            <person name="Mondo S."/>
            <person name="Pangilinan J."/>
            <person name="Riley R."/>
            <person name="Labutti K."/>
            <person name="Andreopoulos B."/>
            <person name="Lipzen A."/>
            <person name="Chen C."/>
            <person name="Yanf M."/>
            <person name="Daum C."/>
            <person name="Ng V."/>
            <person name="Clum A."/>
            <person name="Ohm R."/>
            <person name="Martin F."/>
            <person name="Silar P."/>
            <person name="Natvig D."/>
            <person name="Lalanne C."/>
            <person name="Gautier V."/>
            <person name="Ament-Velasquez S.L."/>
            <person name="Kruys A."/>
            <person name="Hutchinson M.I."/>
            <person name="Powell A.J."/>
            <person name="Barry K."/>
            <person name="Miller A.N."/>
            <person name="Grigoriev I.V."/>
            <person name="Debuchy R."/>
            <person name="Gladieux P."/>
            <person name="Thoren M.H."/>
            <person name="Johannesson H."/>
        </authorList>
    </citation>
    <scope>NUCLEOTIDE SEQUENCE</scope>
    <source>
        <strain evidence="1">PSN309</strain>
    </source>
</reference>
<evidence type="ECO:0000313" key="1">
    <source>
        <dbReference type="EMBL" id="KAK4183299.1"/>
    </source>
</evidence>
<comment type="caution">
    <text evidence="1">The sequence shown here is derived from an EMBL/GenBank/DDBJ whole genome shotgun (WGS) entry which is preliminary data.</text>
</comment>
<name>A0AAN6WK51_9PEZI</name>
<sequence>MPPHSNYDSESEDCPRRVLNTNGDFRLLGAEDPDFTFKLHEFKPMIEVDGKLIPFSGVLSARPVPSQASVQRAREAMGNCTLPPTIGRSCVPPSPLEFRVWWGEG</sequence>
<proteinExistence type="predicted"/>
<dbReference type="Proteomes" id="UP001302126">
    <property type="component" value="Unassembled WGS sequence"/>
</dbReference>
<dbReference type="EMBL" id="MU864559">
    <property type="protein sequence ID" value="KAK4183299.1"/>
    <property type="molecule type" value="Genomic_DNA"/>
</dbReference>
<accession>A0AAN6WK51</accession>
<dbReference type="AlphaFoldDB" id="A0AAN6WK51"/>
<reference evidence="1" key="1">
    <citation type="journal article" date="2023" name="Mol. Phylogenet. Evol.">
        <title>Genome-scale phylogeny and comparative genomics of the fungal order Sordariales.</title>
        <authorList>
            <person name="Hensen N."/>
            <person name="Bonometti L."/>
            <person name="Westerberg I."/>
            <person name="Brannstrom I.O."/>
            <person name="Guillou S."/>
            <person name="Cros-Aarteil S."/>
            <person name="Calhoun S."/>
            <person name="Haridas S."/>
            <person name="Kuo A."/>
            <person name="Mondo S."/>
            <person name="Pangilinan J."/>
            <person name="Riley R."/>
            <person name="LaButti K."/>
            <person name="Andreopoulos B."/>
            <person name="Lipzen A."/>
            <person name="Chen C."/>
            <person name="Yan M."/>
            <person name="Daum C."/>
            <person name="Ng V."/>
            <person name="Clum A."/>
            <person name="Steindorff A."/>
            <person name="Ohm R.A."/>
            <person name="Martin F."/>
            <person name="Silar P."/>
            <person name="Natvig D.O."/>
            <person name="Lalanne C."/>
            <person name="Gautier V."/>
            <person name="Ament-Velasquez S.L."/>
            <person name="Kruys A."/>
            <person name="Hutchinson M.I."/>
            <person name="Powell A.J."/>
            <person name="Barry K."/>
            <person name="Miller A.N."/>
            <person name="Grigoriev I.V."/>
            <person name="Debuchy R."/>
            <person name="Gladieux P."/>
            <person name="Hiltunen Thoren M."/>
            <person name="Johannesson H."/>
        </authorList>
    </citation>
    <scope>NUCLEOTIDE SEQUENCE</scope>
    <source>
        <strain evidence="1">PSN309</strain>
    </source>
</reference>
<gene>
    <name evidence="1" type="ORF">QBC35DRAFT_456409</name>
</gene>